<evidence type="ECO:0000313" key="3">
    <source>
        <dbReference type="Proteomes" id="UP000306855"/>
    </source>
</evidence>
<dbReference type="Proteomes" id="UP000306855">
    <property type="component" value="Unassembled WGS sequence"/>
</dbReference>
<dbReference type="EMBL" id="SRYK01000002">
    <property type="protein sequence ID" value="TGY57272.1"/>
    <property type="molecule type" value="Genomic_DNA"/>
</dbReference>
<organism evidence="2 3">
    <name type="scientific">Ligilactobacillus murinus</name>
    <dbReference type="NCBI Taxonomy" id="1622"/>
    <lineage>
        <taxon>Bacteria</taxon>
        <taxon>Bacillati</taxon>
        <taxon>Bacillota</taxon>
        <taxon>Bacilli</taxon>
        <taxon>Lactobacillales</taxon>
        <taxon>Lactobacillaceae</taxon>
        <taxon>Ligilactobacillus</taxon>
    </lineage>
</organism>
<proteinExistence type="predicted"/>
<feature type="region of interest" description="Disordered" evidence="1">
    <location>
        <begin position="107"/>
        <end position="141"/>
    </location>
</feature>
<accession>A0A4S2ENT7</accession>
<sequence length="141" mass="15569">MKKSTINLDLKQMAEGGVNEKLERAFREVIENILDPNTDQSKKREIELKIGIKPSSDLKQAEVSVQVKTKLVPENSVPTTILIGKDAKGAIHANELLSGVEGQTFFDPQDSTLKTDTGEPVDEVEVESQGKVIDLQKRKRG</sequence>
<name>A0A4S2ENT7_9LACO</name>
<evidence type="ECO:0000313" key="2">
    <source>
        <dbReference type="EMBL" id="TGY57272.1"/>
    </source>
</evidence>
<comment type="caution">
    <text evidence="2">The sequence shown here is derived from an EMBL/GenBank/DDBJ whole genome shotgun (WGS) entry which is preliminary data.</text>
</comment>
<evidence type="ECO:0000256" key="1">
    <source>
        <dbReference type="SAM" id="MobiDB-lite"/>
    </source>
</evidence>
<gene>
    <name evidence="2" type="ORF">E5340_00750</name>
</gene>
<dbReference type="AlphaFoldDB" id="A0A4S2ENT7"/>
<protein>
    <submittedName>
        <fullName evidence="2">Replication terminator protein</fullName>
    </submittedName>
</protein>
<reference evidence="2 3" key="1">
    <citation type="submission" date="2019-04" db="EMBL/GenBank/DDBJ databases">
        <title>Microbes associate with the intestines of laboratory mice.</title>
        <authorList>
            <person name="Navarre W."/>
            <person name="Wong E."/>
            <person name="Huang K."/>
            <person name="Tropini C."/>
            <person name="Ng K."/>
            <person name="Yu B."/>
        </authorList>
    </citation>
    <scope>NUCLEOTIDE SEQUENCE [LARGE SCALE GENOMIC DNA]</scope>
    <source>
        <strain evidence="2 3">NM26_J9</strain>
    </source>
</reference>